<dbReference type="InterPro" id="IPR031248">
    <property type="entry name" value="RNF213"/>
</dbReference>
<reference evidence="2 3" key="1">
    <citation type="submission" date="2024-04" db="EMBL/GenBank/DDBJ databases">
        <title>Tritrichomonas musculus Genome.</title>
        <authorList>
            <person name="Alves-Ferreira E."/>
            <person name="Grigg M."/>
            <person name="Lorenzi H."/>
            <person name="Galac M."/>
        </authorList>
    </citation>
    <scope>NUCLEOTIDE SEQUENCE [LARGE SCALE GENOMIC DNA]</scope>
    <source>
        <strain evidence="2 3">EAF2021</strain>
    </source>
</reference>
<dbReference type="Proteomes" id="UP001470230">
    <property type="component" value="Unassembled WGS sequence"/>
</dbReference>
<comment type="caution">
    <text evidence="2">The sequence shown here is derived from an EMBL/GenBank/DDBJ whole genome shotgun (WGS) entry which is preliminary data.</text>
</comment>
<name>A0ABR2KT72_9EUKA</name>
<organism evidence="2 3">
    <name type="scientific">Tritrichomonas musculus</name>
    <dbReference type="NCBI Taxonomy" id="1915356"/>
    <lineage>
        <taxon>Eukaryota</taxon>
        <taxon>Metamonada</taxon>
        <taxon>Parabasalia</taxon>
        <taxon>Tritrichomonadida</taxon>
        <taxon>Tritrichomonadidae</taxon>
        <taxon>Tritrichomonas</taxon>
    </lineage>
</organism>
<gene>
    <name evidence="2" type="ORF">M9Y10_022432</name>
</gene>
<dbReference type="SUPFAM" id="SSF52540">
    <property type="entry name" value="P-loop containing nucleoside triphosphate hydrolases"/>
    <property type="match status" value="2"/>
</dbReference>
<dbReference type="Gene3D" id="3.40.50.300">
    <property type="entry name" value="P-loop containing nucleotide triphosphate hydrolases"/>
    <property type="match status" value="1"/>
</dbReference>
<feature type="compositionally biased region" description="Acidic residues" evidence="1">
    <location>
        <begin position="2657"/>
        <end position="2680"/>
    </location>
</feature>
<dbReference type="PANTHER" id="PTHR22605">
    <property type="entry name" value="RZ-TYPE DOMAIN-CONTAINING PROTEIN"/>
    <property type="match status" value="1"/>
</dbReference>
<evidence type="ECO:0000256" key="1">
    <source>
        <dbReference type="SAM" id="MobiDB-lite"/>
    </source>
</evidence>
<dbReference type="EMBL" id="JAPFFF010000003">
    <property type="protein sequence ID" value="KAK8894001.1"/>
    <property type="molecule type" value="Genomic_DNA"/>
</dbReference>
<feature type="region of interest" description="Disordered" evidence="1">
    <location>
        <begin position="2648"/>
        <end position="2680"/>
    </location>
</feature>
<accession>A0ABR2KT72</accession>
<feature type="compositionally biased region" description="Acidic residues" evidence="1">
    <location>
        <begin position="2804"/>
        <end position="2822"/>
    </location>
</feature>
<feature type="region of interest" description="Disordered" evidence="1">
    <location>
        <begin position="2804"/>
        <end position="2824"/>
    </location>
</feature>
<evidence type="ECO:0000313" key="3">
    <source>
        <dbReference type="Proteomes" id="UP001470230"/>
    </source>
</evidence>
<dbReference type="InterPro" id="IPR027417">
    <property type="entry name" value="P-loop_NTPase"/>
</dbReference>
<proteinExistence type="predicted"/>
<dbReference type="PANTHER" id="PTHR22605:SF1">
    <property type="entry name" value="RZ-TYPE DOMAIN-CONTAINING PROTEIN"/>
    <property type="match status" value="1"/>
</dbReference>
<evidence type="ECO:0000313" key="2">
    <source>
        <dbReference type="EMBL" id="KAK8894001.1"/>
    </source>
</evidence>
<protein>
    <submittedName>
        <fullName evidence="2">Uncharacterized protein</fullName>
    </submittedName>
</protein>
<sequence length="3112" mass="363385">MNLGILKHLSHLTDQMIVINEDFDMAKESVENYFNEYYDEKTLKESNEMLERYQKMTKNDKDGLNSDLKKLDLLDIFDFKEFQINVKQANNNCSHLNELNAFFDIFKDNKIQSILPLGDDDDIESPDPDLSTLIQQFNFYQETNFPVVFFLNDKMLLSLQKVIEKNNLERLKSIGDNIFKQYILKEFIFENPDIKLSQLIEYINNDYDQKCEEEFMDSNFQKMTLSTFKTEIYEPYISNNPAINAYNYEDIGKNMDSLYLKVNPKTEFSSQFTLIVRLIVIIPFMDKIAESYHLFMENKSLFEKCPFFSFKMLENPKDNLIKLYVESGQNYDSICLKKISELKNEKFKNFAYAIQPKLSLMSKYFSFIELLFLIILSYKDSMMNIYDIVVTFLNDDQIYSSLKSQTNNSCVFGEKKEALYQLIFILDWLKSGNNDFNQKFDSFVNSHCSYLDTSQNEVDVNSSIQLIMNNRQFFKEMIEGKTPVASLEYNYVMSVKNGKYVFAVDSNQVTLDPSDSEGPVVEYVKLKLIASSLNITMFESRGDFKFQEAAMKFVSRFQLCEKLKTELKLLSNYYDDRSQAKFTFKLDDNENEEEEENDDVFDEEQLYLPLKAQIARIVNAKLSIESTINKFYTGPMTFFTKENICLSFSYVIKKDKENLKNIIFSTINKISIKKDDFIDSKIDEICKKISFKKGSYDEKFQIYLGYFSNFINDCLSEEIYKTPKILSDQEKGSSIASCKRRIMEKAVTILLYTSYQYLPDLIFYLFYSFQNEMPSYNQMLVCTKDTTINRVISFLKFYRSSNQPQNAGKASSAFKLFLLINPQNLEGEVSTYLINHITKYSSELLGNSRLVLLSTKQTSQFIDIYRVWNIDNISSCKFEENKKYKSIISNSKTKSFMIYTDKPRTGKSHLIMKTIYDNYKKNLYHRIIVDSTTTLTQLISLLREAPLIDGCTICYHFNIEGSDNEQITLYIIMLYLFGSLNDGVSEPFVLSNKNETIFFFEFGARPPMNQQKFIENIFPIGKYMDKLQIPSDKEFFSLDEYCVSLDEYSKIICKQLNRSSLYETSALIDLRNKYYSNKQNRFFYKLTSDQLCKERDQLIKISKSDPKHVYDNLLSLFKQDWIPKEVKDIHPLISQLDDVSHVIVNLIDFIFSTATAEQESGLEANKGKCPIRFMSLSLVFETAIINCGLPYLYPQKSDIEIDKFRLDRITNWIDNAERILIITGLNTRLQTGCGVRTIQHLQRVLHKKSIDEEFEIKLQDTQILEGLIYSPEKWKRLEKDNTKIFQELEAIFSLKFVGFTSTFTLCVFCWNNLTNEEKAELKQITNKEKEYFKKLKEITNCNIRKHPQFYPKNPSPNCRLFIDLLSSIFRKQRMHSSIKNEQITTHEKAVDVIQQYVLSNSLLMTYSYTLHNIEMFLHIIYRIYSNLPIVMMGETGSGKTYSVDFLKEVIGPQTMLLKRCFDGGTEERDIKQYVNENIKAFKSFHTDEELENNQCQIIFFFDEVNTAPCQWFIKDLVIDRFLDGKKIPDYVKFICAMNPKRLLPDCVKQRLRGLEQKHQSELSNLVYKVRQIPESFVPYIFSADAPRTLPKGIENVSNYDDLSEFEKVCEKVIDQKLDVEPLPLYKKLSTGKMIHFSASSSYSVCFDFKFFSQSSDSTMKMIFKDDTSIRTQKVHSFISRLNAYAGRLFINKKDGIYKDNSFMSIRESERCANLMRWFYKKGIYEFSTSKNWNSKLTSSQLFRKSFMLAFSVTYWLRLSDYKLENQKICDRDSFINKIIKKWEELIVTPEFNFLFPILQPPTFDEWINQTIKHEQQKYADLFVSDDEGLSKNDALCENIWATYVSLSNNIPLWIIGRPGTSKSLAVNIVLAKLFTGRTISNMPTLVYQTFMCSSDSRSEALISQMSRIAEKSLLLPTKGSITALLLEEIGHADLSPYLPLKCLNHIIDDGFEIVNNGESEFLPITLIGLSNYKMDSAKLNRGILIIRDELSPEQKKKTALDIFSSTALSLFKANNNLSNNVDDFIKRYQGKIESLTDCYHNSSKSIQFMGLRDFYGVIKLITSVLYDEGENNLNRIIYAIKRNFSGDKTSSELFNYSVRVFDTKQTKLKADPSSLDLIRDNLKEDWSKLKNPLSRHMLLVTEGNSALNLLISELQIKDRLIYADNFSGLPDDEWISNDLKQFAKSMTSGETIIFIGNHPCFNCLYDVFNLRYETIYGDSFALISFAGDSFLVKVHPKFKVIIIMEENEYKSLPAPFLNRFEKMFLNYNLILSQNKKDFSENYENYIRGLFPDFKVNVSFPSLKKAPEYYFGCYNQHHFRAITYFNDQMKLNKEEMDQLVFLNCQPSKAVVALTKYKHKQIQILSDILNETSSLKTSILHLLYFYNKLNASKSSLTVKLYDYWKDDSNKIPGIQAMLLLPFAQEIKNEYFQPFGELIHIQLSEKINEGLILEKIKKSQKRVQNKLKATIMLVDVQNYGENLQQRIFHLQAVFESIRKNLSKIDGYSLHTLITIDMTVWKNNLSFVQSVDWPVIFLDTCISSNLKPLESSLKTIDLSSMIFTPLSKIFPKTTETETETKNKIDLIDLDSFIDIVKNDLLLIYTKEKRDLLSASLSNKTISSFMIDYLLTIINQVDCFNISFESSETIAEKKKKKKKNQDDDEEEEDDDENEEEDEDEDQDQDENPWFLTFLNSLYNSPPSLIEYLSVKLSRVVENIYALITQTILSCADDFKPDLEKKGNLDVINFIFNTYLFTLKLENSIMIETPQMYPIEYRYLNPNKVPMWQMFKYMWEIVIYDPGMILNPDDDEEEEEEEWKEEEEDEAEKELTPEIIEKFFKDQFQSESLIKTYITPKVIPDSFYAAYILLICPGIVVNSIERDREKFTNLINCIKKIILNIYGKKLSLAKTMLILLDQTLKSYLITICQSYLFIPQSDQIKYIKYKNDENEENNEEIVLCIQNNIASVANQIILNVFSHKFRNIIELKNFFSFAYPLIRSLSLEFGYILDKENWDLQLMNSYLNILNIYNSLFLMLPQNVTLTTSMWRNQSLKFDINNLPKSATDIIKLVDVVLNSIKKSSKIDDKDIKKIYKYIVSDYSVYMSIDVFHGFCDPELEL</sequence>
<keyword evidence="3" id="KW-1185">Reference proteome</keyword>